<sequence>MNEIELVEQFLAALERGDIEGALALCADDVSYRNVPLPPARGQGEVGRQLRLMDRYTTGFEARMINIAANGPVVMTERIDVLRRGTVAVEFWVCGIFEVRDGEIVLWRDYFDWTTFVAAGVKGAGRAAIGAIQRAVGR</sequence>
<reference evidence="2 3" key="1">
    <citation type="submission" date="2019-06" db="EMBL/GenBank/DDBJ databases">
        <title>Sequencing the genomes of 1000 actinobacteria strains.</title>
        <authorList>
            <person name="Klenk H.-P."/>
        </authorList>
    </citation>
    <scope>NUCLEOTIDE SEQUENCE [LARGE SCALE GENOMIC DNA]</scope>
    <source>
        <strain evidence="2 3">DSM 25218</strain>
    </source>
</reference>
<name>A0A543ABF9_9ACTN</name>
<dbReference type="InterPro" id="IPR032710">
    <property type="entry name" value="NTF2-like_dom_sf"/>
</dbReference>
<evidence type="ECO:0000313" key="2">
    <source>
        <dbReference type="EMBL" id="TQL69887.1"/>
    </source>
</evidence>
<dbReference type="GO" id="GO:0016787">
    <property type="term" value="F:hydrolase activity"/>
    <property type="evidence" value="ECO:0007669"/>
    <property type="project" value="UniProtKB-KW"/>
</dbReference>
<organism evidence="2 3">
    <name type="scientific">Nocardioides albertanoniae</name>
    <dbReference type="NCBI Taxonomy" id="1175486"/>
    <lineage>
        <taxon>Bacteria</taxon>
        <taxon>Bacillati</taxon>
        <taxon>Actinomycetota</taxon>
        <taxon>Actinomycetes</taxon>
        <taxon>Propionibacteriales</taxon>
        <taxon>Nocardioidaceae</taxon>
        <taxon>Nocardioides</taxon>
    </lineage>
</organism>
<dbReference type="Proteomes" id="UP000320209">
    <property type="component" value="Unassembled WGS sequence"/>
</dbReference>
<gene>
    <name evidence="2" type="ORF">FB381_3808</name>
</gene>
<dbReference type="InterPro" id="IPR013100">
    <property type="entry name" value="LEH"/>
</dbReference>
<keyword evidence="2" id="KW-0378">Hydrolase</keyword>
<feature type="domain" description="Limonene-1,2-epoxide hydrolase" evidence="1">
    <location>
        <begin position="3"/>
        <end position="118"/>
    </location>
</feature>
<evidence type="ECO:0000313" key="3">
    <source>
        <dbReference type="Proteomes" id="UP000320209"/>
    </source>
</evidence>
<evidence type="ECO:0000259" key="1">
    <source>
        <dbReference type="Pfam" id="PF07858"/>
    </source>
</evidence>
<dbReference type="RefSeq" id="WP_141781708.1">
    <property type="nucleotide sequence ID" value="NZ_VFOV01000001.1"/>
</dbReference>
<accession>A0A543ABF9</accession>
<dbReference type="Gene3D" id="3.10.450.50">
    <property type="match status" value="1"/>
</dbReference>
<dbReference type="AlphaFoldDB" id="A0A543ABF9"/>
<dbReference type="EMBL" id="VFOV01000001">
    <property type="protein sequence ID" value="TQL69887.1"/>
    <property type="molecule type" value="Genomic_DNA"/>
</dbReference>
<dbReference type="Pfam" id="PF07858">
    <property type="entry name" value="LEH"/>
    <property type="match status" value="1"/>
</dbReference>
<dbReference type="OrthoDB" id="9781757at2"/>
<protein>
    <submittedName>
        <fullName evidence="2">Limonene-1,2-epoxide hydrolase</fullName>
    </submittedName>
</protein>
<comment type="caution">
    <text evidence="2">The sequence shown here is derived from an EMBL/GenBank/DDBJ whole genome shotgun (WGS) entry which is preliminary data.</text>
</comment>
<proteinExistence type="predicted"/>
<dbReference type="SUPFAM" id="SSF54427">
    <property type="entry name" value="NTF2-like"/>
    <property type="match status" value="1"/>
</dbReference>
<keyword evidence="3" id="KW-1185">Reference proteome</keyword>